<dbReference type="GO" id="GO:0016787">
    <property type="term" value="F:hydrolase activity"/>
    <property type="evidence" value="ECO:0007669"/>
    <property type="project" value="UniProtKB-KW"/>
</dbReference>
<dbReference type="Gene3D" id="3.40.50.1820">
    <property type="entry name" value="alpha/beta hydrolase"/>
    <property type="match status" value="1"/>
</dbReference>
<dbReference type="EMBL" id="JBHSFN010000013">
    <property type="protein sequence ID" value="MFC4588786.1"/>
    <property type="molecule type" value="Genomic_DNA"/>
</dbReference>
<keyword evidence="3" id="KW-1185">Reference proteome</keyword>
<sequence length="281" mass="30292">MEIGTLTVPGARIHYEVRGAGPVLLLVNGGEGDAAMYGQLAALLADRYTVVTYDLRGNSRSRLTVPPYEQHIAEHADDAHRLLGSIGDEPAYVFGSSYGGMIGMDLLARHPERVRALVAHEPFVIEMLPDAARWHAVFQEVYEIHRRDGAGAATRRFVTEIGVAAPPEPSPGLPAPVLELLARVAANLETCYEYELRSFTRFVPDLPALRGGRVVVAGGADSREALPHRAATALAERLGTPVVEFPGDHAGFVMRPAEFAEALHGVLDDGSRPLDGPTSRH</sequence>
<dbReference type="InterPro" id="IPR029058">
    <property type="entry name" value="AB_hydrolase_fold"/>
</dbReference>
<protein>
    <submittedName>
        <fullName evidence="2">Alpha/beta fold hydrolase</fullName>
    </submittedName>
</protein>
<organism evidence="2 3">
    <name type="scientific">Sphaerisporangium corydalis</name>
    <dbReference type="NCBI Taxonomy" id="1441875"/>
    <lineage>
        <taxon>Bacteria</taxon>
        <taxon>Bacillati</taxon>
        <taxon>Actinomycetota</taxon>
        <taxon>Actinomycetes</taxon>
        <taxon>Streptosporangiales</taxon>
        <taxon>Streptosporangiaceae</taxon>
        <taxon>Sphaerisporangium</taxon>
    </lineage>
</organism>
<evidence type="ECO:0000313" key="3">
    <source>
        <dbReference type="Proteomes" id="UP001595891"/>
    </source>
</evidence>
<dbReference type="PANTHER" id="PTHR43433">
    <property type="entry name" value="HYDROLASE, ALPHA/BETA FOLD FAMILY PROTEIN"/>
    <property type="match status" value="1"/>
</dbReference>
<dbReference type="Proteomes" id="UP001595891">
    <property type="component" value="Unassembled WGS sequence"/>
</dbReference>
<dbReference type="RefSeq" id="WP_262845635.1">
    <property type="nucleotide sequence ID" value="NZ_JANZYP010000041.1"/>
</dbReference>
<evidence type="ECO:0000259" key="1">
    <source>
        <dbReference type="Pfam" id="PF00561"/>
    </source>
</evidence>
<dbReference type="Pfam" id="PF00561">
    <property type="entry name" value="Abhydrolase_1"/>
    <property type="match status" value="1"/>
</dbReference>
<comment type="caution">
    <text evidence="2">The sequence shown here is derived from an EMBL/GenBank/DDBJ whole genome shotgun (WGS) entry which is preliminary data.</text>
</comment>
<proteinExistence type="predicted"/>
<name>A0ABV9EGT4_9ACTN</name>
<feature type="domain" description="AB hydrolase-1" evidence="1">
    <location>
        <begin position="22"/>
        <end position="141"/>
    </location>
</feature>
<dbReference type="SUPFAM" id="SSF53474">
    <property type="entry name" value="alpha/beta-Hydrolases"/>
    <property type="match status" value="1"/>
</dbReference>
<keyword evidence="2" id="KW-0378">Hydrolase</keyword>
<dbReference type="PANTHER" id="PTHR43433:SF5">
    <property type="entry name" value="AB HYDROLASE-1 DOMAIN-CONTAINING PROTEIN"/>
    <property type="match status" value="1"/>
</dbReference>
<dbReference type="InterPro" id="IPR050471">
    <property type="entry name" value="AB_hydrolase"/>
</dbReference>
<gene>
    <name evidence="2" type="ORF">ACFO8L_22040</name>
</gene>
<reference evidence="3" key="1">
    <citation type="journal article" date="2019" name="Int. J. Syst. Evol. Microbiol.">
        <title>The Global Catalogue of Microorganisms (GCM) 10K type strain sequencing project: providing services to taxonomists for standard genome sequencing and annotation.</title>
        <authorList>
            <consortium name="The Broad Institute Genomics Platform"/>
            <consortium name="The Broad Institute Genome Sequencing Center for Infectious Disease"/>
            <person name="Wu L."/>
            <person name="Ma J."/>
        </authorList>
    </citation>
    <scope>NUCLEOTIDE SEQUENCE [LARGE SCALE GENOMIC DNA]</scope>
    <source>
        <strain evidence="3">CCUG 49560</strain>
    </source>
</reference>
<dbReference type="InterPro" id="IPR000073">
    <property type="entry name" value="AB_hydrolase_1"/>
</dbReference>
<evidence type="ECO:0000313" key="2">
    <source>
        <dbReference type="EMBL" id="MFC4588786.1"/>
    </source>
</evidence>
<accession>A0ABV9EGT4</accession>